<dbReference type="EMBL" id="BSUM01000001">
    <property type="protein sequence ID" value="GMA30466.1"/>
    <property type="molecule type" value="Genomic_DNA"/>
</dbReference>
<evidence type="ECO:0000256" key="1">
    <source>
        <dbReference type="SAM" id="MobiDB-lite"/>
    </source>
</evidence>
<name>A0AA37XCQ0_9MICO</name>
<protein>
    <recommendedName>
        <fullName evidence="4">DUF559 domain-containing protein</fullName>
    </recommendedName>
</protein>
<gene>
    <name evidence="2" type="ORF">GCM10025875_04580</name>
</gene>
<keyword evidence="3" id="KW-1185">Reference proteome</keyword>
<comment type="caution">
    <text evidence="2">The sequence shown here is derived from an EMBL/GenBank/DDBJ whole genome shotgun (WGS) entry which is preliminary data.</text>
</comment>
<sequence>MQPLPDALVRAVLCLRYVEALSTLEAVARPRGHVFLEEILVRVATVRAGLAADLATDVDLASRSAVETRVRLALRAAGLHVVAGARVPGVGEVDLLVEGCVVVEIDGFAYHGDRRQYRTDRRRDRAAARLGLVVLRFAFEDADPAAVVSEVLGHVAALRERPHQPLPTVPEEVVDQLRALARKGLNRSSPRARQAMGTERGVPS</sequence>
<dbReference type="Gene3D" id="3.40.960.10">
    <property type="entry name" value="VSR Endonuclease"/>
    <property type="match status" value="1"/>
</dbReference>
<proteinExistence type="predicted"/>
<dbReference type="Proteomes" id="UP001157161">
    <property type="component" value="Unassembled WGS sequence"/>
</dbReference>
<evidence type="ECO:0008006" key="4">
    <source>
        <dbReference type="Google" id="ProtNLM"/>
    </source>
</evidence>
<reference evidence="2" key="2">
    <citation type="submission" date="2023-02" db="EMBL/GenBank/DDBJ databases">
        <authorList>
            <person name="Sun Q."/>
            <person name="Mori K."/>
        </authorList>
    </citation>
    <scope>NUCLEOTIDE SEQUENCE</scope>
    <source>
        <strain evidence="2">NBRC 112290</strain>
    </source>
</reference>
<evidence type="ECO:0000313" key="2">
    <source>
        <dbReference type="EMBL" id="GMA30466.1"/>
    </source>
</evidence>
<accession>A0AA37XCQ0</accession>
<evidence type="ECO:0000313" key="3">
    <source>
        <dbReference type="Proteomes" id="UP001157161"/>
    </source>
</evidence>
<reference evidence="2" key="1">
    <citation type="journal article" date="2014" name="Int. J. Syst. Evol. Microbiol.">
        <title>Complete genome sequence of Corynebacterium casei LMG S-19264T (=DSM 44701T), isolated from a smear-ripened cheese.</title>
        <authorList>
            <consortium name="US DOE Joint Genome Institute (JGI-PGF)"/>
            <person name="Walter F."/>
            <person name="Albersmeier A."/>
            <person name="Kalinowski J."/>
            <person name="Ruckert C."/>
        </authorList>
    </citation>
    <scope>NUCLEOTIDE SEQUENCE</scope>
    <source>
        <strain evidence="2">NBRC 112290</strain>
    </source>
</reference>
<feature type="region of interest" description="Disordered" evidence="1">
    <location>
        <begin position="183"/>
        <end position="204"/>
    </location>
</feature>
<dbReference type="AlphaFoldDB" id="A0AA37XCQ0"/>
<organism evidence="2 3">
    <name type="scientific">Litorihabitans aurantiacus</name>
    <dbReference type="NCBI Taxonomy" id="1930061"/>
    <lineage>
        <taxon>Bacteria</taxon>
        <taxon>Bacillati</taxon>
        <taxon>Actinomycetota</taxon>
        <taxon>Actinomycetes</taxon>
        <taxon>Micrococcales</taxon>
        <taxon>Beutenbergiaceae</taxon>
        <taxon>Litorihabitans</taxon>
    </lineage>
</organism>